<dbReference type="AlphaFoldDB" id="A0A9P9ILH7"/>
<dbReference type="Proteomes" id="UP000700596">
    <property type="component" value="Unassembled WGS sequence"/>
</dbReference>
<dbReference type="PANTHER" id="PTHR43142:SF5">
    <property type="entry name" value="CARBOXYLIC ESTER HYDROLASE"/>
    <property type="match status" value="1"/>
</dbReference>
<accession>A0A9P9ILH7</accession>
<evidence type="ECO:0000313" key="3">
    <source>
        <dbReference type="Proteomes" id="UP000700596"/>
    </source>
</evidence>
<comment type="caution">
    <text evidence="2">The sequence shown here is derived from an EMBL/GenBank/DDBJ whole genome shotgun (WGS) entry which is preliminary data.</text>
</comment>
<dbReference type="InterPro" id="IPR002018">
    <property type="entry name" value="CarbesteraseB"/>
</dbReference>
<dbReference type="SUPFAM" id="SSF53474">
    <property type="entry name" value="alpha/beta-Hydrolases"/>
    <property type="match status" value="1"/>
</dbReference>
<dbReference type="Gene3D" id="3.40.50.1820">
    <property type="entry name" value="alpha/beta hydrolase"/>
    <property type="match status" value="1"/>
</dbReference>
<dbReference type="Pfam" id="PF00135">
    <property type="entry name" value="COesterase"/>
    <property type="match status" value="1"/>
</dbReference>
<proteinExistence type="predicted"/>
<reference evidence="2" key="1">
    <citation type="journal article" date="2021" name="Nat. Commun.">
        <title>Genetic determinants of endophytism in the Arabidopsis root mycobiome.</title>
        <authorList>
            <person name="Mesny F."/>
            <person name="Miyauchi S."/>
            <person name="Thiergart T."/>
            <person name="Pickel B."/>
            <person name="Atanasova L."/>
            <person name="Karlsson M."/>
            <person name="Huettel B."/>
            <person name="Barry K.W."/>
            <person name="Haridas S."/>
            <person name="Chen C."/>
            <person name="Bauer D."/>
            <person name="Andreopoulos W."/>
            <person name="Pangilinan J."/>
            <person name="LaButti K."/>
            <person name="Riley R."/>
            <person name="Lipzen A."/>
            <person name="Clum A."/>
            <person name="Drula E."/>
            <person name="Henrissat B."/>
            <person name="Kohler A."/>
            <person name="Grigoriev I.V."/>
            <person name="Martin F.M."/>
            <person name="Hacquard S."/>
        </authorList>
    </citation>
    <scope>NUCLEOTIDE SEQUENCE</scope>
    <source>
        <strain evidence="2">MPI-CAGE-CH-0243</strain>
    </source>
</reference>
<dbReference type="InterPro" id="IPR029058">
    <property type="entry name" value="AB_hydrolase_fold"/>
</dbReference>
<dbReference type="OrthoDB" id="3200163at2759"/>
<dbReference type="PANTHER" id="PTHR43142">
    <property type="entry name" value="CARBOXYLIC ESTER HYDROLASE"/>
    <property type="match status" value="1"/>
</dbReference>
<dbReference type="EMBL" id="JAGMWT010000008">
    <property type="protein sequence ID" value="KAH7123694.1"/>
    <property type="molecule type" value="Genomic_DNA"/>
</dbReference>
<organism evidence="2 3">
    <name type="scientific">Dendryphion nanum</name>
    <dbReference type="NCBI Taxonomy" id="256645"/>
    <lineage>
        <taxon>Eukaryota</taxon>
        <taxon>Fungi</taxon>
        <taxon>Dikarya</taxon>
        <taxon>Ascomycota</taxon>
        <taxon>Pezizomycotina</taxon>
        <taxon>Dothideomycetes</taxon>
        <taxon>Pleosporomycetidae</taxon>
        <taxon>Pleosporales</taxon>
        <taxon>Torulaceae</taxon>
        <taxon>Dendryphion</taxon>
    </lineage>
</organism>
<protein>
    <submittedName>
        <fullName evidence="2">Alpha/Beta hydrolase protein</fullName>
    </submittedName>
</protein>
<evidence type="ECO:0000259" key="1">
    <source>
        <dbReference type="Pfam" id="PF00135"/>
    </source>
</evidence>
<name>A0A9P9ILH7_9PLEO</name>
<gene>
    <name evidence="2" type="ORF">B0J11DRAFT_318919</name>
</gene>
<feature type="domain" description="Carboxylesterase type B" evidence="1">
    <location>
        <begin position="28"/>
        <end position="508"/>
    </location>
</feature>
<keyword evidence="2" id="KW-0378">Hydrolase</keyword>
<dbReference type="GO" id="GO:0016787">
    <property type="term" value="F:hydrolase activity"/>
    <property type="evidence" value="ECO:0007669"/>
    <property type="project" value="UniProtKB-KW"/>
</dbReference>
<keyword evidence="3" id="KW-1185">Reference proteome</keyword>
<sequence length="583" mass="64782">MPPSNPPTLFSHPTLGVKLAGAHNPATNTTEYRNLKYASIPGRWRDSTPLSTLTHLADKNGIYDASNFGPSCPHKRGAQAWDLSLVGNISLPLHPGQGPTESMSELDCLHITVTVPNQRSSTPLPVFLWIHGGGLSMGSNSWPQYALNGFTALSARVQKPVISVSVNYRTNIFGFLASKELGAKGNFGFKDQILAMRWVRDHIAGFGGDPGNVTAAGESAGGISLSTILCCKEAEREDVGALFDRVVVMSGETTLRKPRRPSWHEEMYREQLRFLGLQDVGINERVKRLREWDAEDLVQRLPLAQHFCAVIDGEWLERDVRLGELADGKSSMHKPAWCKEFVVGDTGHDGTVLKARILDSPTALETLHSLCAKYLTGSETKTLLSAYDIPLPHQAKDLQQPLHTLPLSSNPLLQLATDLRFHLPSLAVHWGWKSSLPLSPSMEKEKRTRKAHRYHFHIPNPFPGPFHSLSSHELDVAYLLQNFNPLFPDPWERQVAEAVAETFIRFVNGEGWGKGGEGDVVVFSRGDEGEVVRALGWDEYDGLFRRDRGRLLKGLGLERLWRIAEGWQGVRGDADEERQKAKL</sequence>
<evidence type="ECO:0000313" key="2">
    <source>
        <dbReference type="EMBL" id="KAH7123694.1"/>
    </source>
</evidence>